<feature type="transmembrane region" description="Helical" evidence="2">
    <location>
        <begin position="118"/>
        <end position="137"/>
    </location>
</feature>
<proteinExistence type="predicted"/>
<keyword evidence="2" id="KW-1133">Transmembrane helix</keyword>
<accession>A0A397AVJ9</accession>
<keyword evidence="2" id="KW-0812">Transmembrane</keyword>
<evidence type="ECO:0000256" key="1">
    <source>
        <dbReference type="SAM" id="MobiDB-lite"/>
    </source>
</evidence>
<evidence type="ECO:0000313" key="4">
    <source>
        <dbReference type="Proteomes" id="UP000265427"/>
    </source>
</evidence>
<evidence type="ECO:0000313" key="3">
    <source>
        <dbReference type="EMBL" id="RHY11813.1"/>
    </source>
</evidence>
<name>A0A397AVJ9_APHAT</name>
<comment type="caution">
    <text evidence="3">The sequence shown here is derived from an EMBL/GenBank/DDBJ whole genome shotgun (WGS) entry which is preliminary data.</text>
</comment>
<feature type="transmembrane region" description="Helical" evidence="2">
    <location>
        <begin position="181"/>
        <end position="200"/>
    </location>
</feature>
<feature type="region of interest" description="Disordered" evidence="1">
    <location>
        <begin position="1"/>
        <end position="32"/>
    </location>
</feature>
<feature type="transmembrane region" description="Helical" evidence="2">
    <location>
        <begin position="149"/>
        <end position="169"/>
    </location>
</feature>
<organism evidence="3 4">
    <name type="scientific">Aphanomyces astaci</name>
    <name type="common">Crayfish plague agent</name>
    <dbReference type="NCBI Taxonomy" id="112090"/>
    <lineage>
        <taxon>Eukaryota</taxon>
        <taxon>Sar</taxon>
        <taxon>Stramenopiles</taxon>
        <taxon>Oomycota</taxon>
        <taxon>Saprolegniomycetes</taxon>
        <taxon>Saprolegniales</taxon>
        <taxon>Verrucalvaceae</taxon>
        <taxon>Aphanomyces</taxon>
    </lineage>
</organism>
<dbReference type="VEuPathDB" id="FungiDB:H257_18713"/>
<dbReference type="AlphaFoldDB" id="A0A397AVJ9"/>
<dbReference type="Proteomes" id="UP000265427">
    <property type="component" value="Unassembled WGS sequence"/>
</dbReference>
<feature type="transmembrane region" description="Helical" evidence="2">
    <location>
        <begin position="88"/>
        <end position="112"/>
    </location>
</feature>
<reference evidence="3 4" key="1">
    <citation type="submission" date="2018-08" db="EMBL/GenBank/DDBJ databases">
        <title>Aphanomyces genome sequencing and annotation.</title>
        <authorList>
            <person name="Minardi D."/>
            <person name="Oidtmann B."/>
            <person name="Van Der Giezen M."/>
            <person name="Studholme D.J."/>
        </authorList>
    </citation>
    <scope>NUCLEOTIDE SEQUENCE [LARGE SCALE GENOMIC DNA]</scope>
    <source>
        <strain evidence="3 4">Kv</strain>
    </source>
</reference>
<keyword evidence="2" id="KW-0472">Membrane</keyword>
<gene>
    <name evidence="3" type="ORF">DYB36_011186</name>
</gene>
<evidence type="ECO:0000256" key="2">
    <source>
        <dbReference type="SAM" id="Phobius"/>
    </source>
</evidence>
<protein>
    <submittedName>
        <fullName evidence="3">Uncharacterized protein</fullName>
    </submittedName>
</protein>
<dbReference type="EMBL" id="QUSZ01004972">
    <property type="protein sequence ID" value="RHY11813.1"/>
    <property type="molecule type" value="Genomic_DNA"/>
</dbReference>
<sequence length="204" mass="21762">MHGHVDDNSLKAPLVDESAPAAAGPKKHDSSLPVGTANVPYVASVPAGGPNPYAVPQYDPSDSFSGHESGWPQANNSRSNLSPLGARLDVWVSGIYTIVAGLTVIQGFGILLHLSLSSVILGLYLMAFGAGLVLYDLKSIVFGITLDTWFPFLGNYLGRGFTLLFLFALSAQNFQFFQLPTWIVIVEGIGAALHFAIFLTTQPQ</sequence>